<keyword evidence="1" id="KW-0472">Membrane</keyword>
<organism evidence="2 3">
    <name type="scientific">Streptomyces durbertensis</name>
    <dbReference type="NCBI Taxonomy" id="2448886"/>
    <lineage>
        <taxon>Bacteria</taxon>
        <taxon>Bacillati</taxon>
        <taxon>Actinomycetota</taxon>
        <taxon>Actinomycetes</taxon>
        <taxon>Kitasatosporales</taxon>
        <taxon>Streptomycetaceae</taxon>
        <taxon>Streptomyces</taxon>
    </lineage>
</organism>
<protein>
    <submittedName>
        <fullName evidence="2">Uncharacterized protein</fullName>
    </submittedName>
</protein>
<dbReference type="Proteomes" id="UP000766698">
    <property type="component" value="Unassembled WGS sequence"/>
</dbReference>
<evidence type="ECO:0000313" key="2">
    <source>
        <dbReference type="EMBL" id="MBB1244563.1"/>
    </source>
</evidence>
<dbReference type="EMBL" id="WMLF01000170">
    <property type="protein sequence ID" value="MBB1244563.1"/>
    <property type="molecule type" value="Genomic_DNA"/>
</dbReference>
<accession>A0ABR6EGX0</accession>
<comment type="caution">
    <text evidence="2">The sequence shown here is derived from an EMBL/GenBank/DDBJ whole genome shotgun (WGS) entry which is preliminary data.</text>
</comment>
<sequence>MTTSVTFAHAADLVLLADTFDENKVTPGVLGFLVFAVMGLAVWWLMRSMTRRMEAVRGREFPVAEKGAAATGGDRDTD</sequence>
<proteinExistence type="predicted"/>
<keyword evidence="3" id="KW-1185">Reference proteome</keyword>
<reference evidence="3" key="1">
    <citation type="journal article" date="2020" name="Syst. Appl. Microbiol.">
        <title>Streptomyces alkaliterrae sp. nov., isolated from an alkaline soil, and emended descriptions of Streptomyces alkaliphilus, Streptomyces calidiresistens and Streptomyces durbertensis.</title>
        <authorList>
            <person name="Swiecimska M."/>
            <person name="Golinska P."/>
            <person name="Nouioui I."/>
            <person name="Wypij M."/>
            <person name="Rai M."/>
            <person name="Sangal V."/>
            <person name="Goodfellow M."/>
        </authorList>
    </citation>
    <scope>NUCLEOTIDE SEQUENCE [LARGE SCALE GENOMIC DNA]</scope>
    <source>
        <strain evidence="3">DSM 104538</strain>
    </source>
</reference>
<keyword evidence="1" id="KW-1133">Transmembrane helix</keyword>
<feature type="transmembrane region" description="Helical" evidence="1">
    <location>
        <begin position="25"/>
        <end position="45"/>
    </location>
</feature>
<dbReference type="RefSeq" id="WP_182855918.1">
    <property type="nucleotide sequence ID" value="NZ_WMLF01000170.1"/>
</dbReference>
<evidence type="ECO:0000256" key="1">
    <source>
        <dbReference type="SAM" id="Phobius"/>
    </source>
</evidence>
<name>A0ABR6EGX0_9ACTN</name>
<evidence type="ECO:0000313" key="3">
    <source>
        <dbReference type="Proteomes" id="UP000766698"/>
    </source>
</evidence>
<gene>
    <name evidence="2" type="ORF">GL263_13450</name>
</gene>
<keyword evidence="1" id="KW-0812">Transmembrane</keyword>